<dbReference type="Gene3D" id="3.30.710.10">
    <property type="entry name" value="Potassium Channel Kv1.1, Chain A"/>
    <property type="match status" value="1"/>
</dbReference>
<dbReference type="Proteomes" id="UP000694865">
    <property type="component" value="Unplaced"/>
</dbReference>
<dbReference type="Pfam" id="PF07707">
    <property type="entry name" value="BACK"/>
    <property type="match status" value="1"/>
</dbReference>
<dbReference type="InterPro" id="IPR011705">
    <property type="entry name" value="BACK"/>
</dbReference>
<dbReference type="InterPro" id="IPR051481">
    <property type="entry name" value="BTB-POZ/Galectin-3-binding"/>
</dbReference>
<dbReference type="PANTHER" id="PTHR24410">
    <property type="entry name" value="HL07962P-RELATED"/>
    <property type="match status" value="1"/>
</dbReference>
<feature type="domain" description="BTB" evidence="2">
    <location>
        <begin position="38"/>
        <end position="140"/>
    </location>
</feature>
<gene>
    <name evidence="4" type="primary">LOC100378444</name>
</gene>
<feature type="compositionally biased region" description="Basic and acidic residues" evidence="1">
    <location>
        <begin position="359"/>
        <end position="371"/>
    </location>
</feature>
<accession>A0ABM0GYB4</accession>
<dbReference type="SUPFAM" id="SSF54695">
    <property type="entry name" value="POZ domain"/>
    <property type="match status" value="1"/>
</dbReference>
<dbReference type="InterPro" id="IPR000210">
    <property type="entry name" value="BTB/POZ_dom"/>
</dbReference>
<evidence type="ECO:0000259" key="2">
    <source>
        <dbReference type="PROSITE" id="PS50097"/>
    </source>
</evidence>
<dbReference type="PROSITE" id="PS50097">
    <property type="entry name" value="BTB"/>
    <property type="match status" value="1"/>
</dbReference>
<dbReference type="PANTHER" id="PTHR24410:SF46">
    <property type="entry name" value="SERINE-ENRICHED PROTEIN"/>
    <property type="match status" value="1"/>
</dbReference>
<dbReference type="InterPro" id="IPR011333">
    <property type="entry name" value="SKP1/BTB/POZ_sf"/>
</dbReference>
<keyword evidence="3" id="KW-1185">Reference proteome</keyword>
<dbReference type="SMART" id="SM00225">
    <property type="entry name" value="BTB"/>
    <property type="match status" value="1"/>
</dbReference>
<sequence length="371" mass="41314">MPNYYQQESSECLNSSRFENKCGLSEDLKFLASMPELCDVTFLVGENKEPVCGVKAILAARSRVFHKMLFMPSSSNTKKRSGTADLKLSMRMFTKRSDSLPNLHLISNNTPKTIIIQEFEADVFRQLIEYIHTGCVTLQARTLLGLMNAADYYGLDDLRRACMGFMRCCINIDNVGALLSSAEKYIQYKATKSIVQRVLEYVDVNGDEVLNLPAFATLPEHVVRLVLSRDELCANELSKFRAAISWATRNCQKNPHITLKESMAVFVEYISFYHIPTLALMREVRSCGAVPDQIIMNALAYQADPSSVDPAKFSSPCRQSAALGNLAPREISPGTNFVETDAVSNKTCSLETLSSMGSDKTEESRGSEDTE</sequence>
<dbReference type="SMART" id="SM00875">
    <property type="entry name" value="BACK"/>
    <property type="match status" value="1"/>
</dbReference>
<evidence type="ECO:0000256" key="1">
    <source>
        <dbReference type="SAM" id="MobiDB-lite"/>
    </source>
</evidence>
<feature type="region of interest" description="Disordered" evidence="1">
    <location>
        <begin position="349"/>
        <end position="371"/>
    </location>
</feature>
<dbReference type="Pfam" id="PF00651">
    <property type="entry name" value="BTB"/>
    <property type="match status" value="2"/>
</dbReference>
<protein>
    <submittedName>
        <fullName evidence="4">Serine-enriched protein-like</fullName>
    </submittedName>
</protein>
<dbReference type="Gene3D" id="1.25.40.420">
    <property type="match status" value="1"/>
</dbReference>
<evidence type="ECO:0000313" key="3">
    <source>
        <dbReference type="Proteomes" id="UP000694865"/>
    </source>
</evidence>
<evidence type="ECO:0000313" key="4">
    <source>
        <dbReference type="RefSeq" id="XP_002740064.1"/>
    </source>
</evidence>
<dbReference type="CDD" id="cd18294">
    <property type="entry name" value="BTB_POZ_BTBD19"/>
    <property type="match status" value="1"/>
</dbReference>
<dbReference type="RefSeq" id="XP_002740064.1">
    <property type="nucleotide sequence ID" value="XM_002740018.1"/>
</dbReference>
<reference evidence="4" key="1">
    <citation type="submission" date="2025-08" db="UniProtKB">
        <authorList>
            <consortium name="RefSeq"/>
        </authorList>
    </citation>
    <scope>IDENTIFICATION</scope>
    <source>
        <tissue evidence="4">Testes</tissue>
    </source>
</reference>
<dbReference type="GeneID" id="100378444"/>
<organism evidence="3 4">
    <name type="scientific">Saccoglossus kowalevskii</name>
    <name type="common">Acorn worm</name>
    <dbReference type="NCBI Taxonomy" id="10224"/>
    <lineage>
        <taxon>Eukaryota</taxon>
        <taxon>Metazoa</taxon>
        <taxon>Hemichordata</taxon>
        <taxon>Enteropneusta</taxon>
        <taxon>Harrimaniidae</taxon>
        <taxon>Saccoglossus</taxon>
    </lineage>
</organism>
<name>A0ABM0GYB4_SACKO</name>
<feature type="compositionally biased region" description="Polar residues" evidence="1">
    <location>
        <begin position="349"/>
        <end position="358"/>
    </location>
</feature>
<proteinExistence type="predicted"/>